<keyword evidence="4 7" id="KW-0812">Transmembrane</keyword>
<dbReference type="NCBIfam" id="NF006521">
    <property type="entry name" value="PRK08965.1-5"/>
    <property type="match status" value="1"/>
</dbReference>
<evidence type="ECO:0000256" key="6">
    <source>
        <dbReference type="ARBA" id="ARBA00023136"/>
    </source>
</evidence>
<evidence type="ECO:0000256" key="3">
    <source>
        <dbReference type="ARBA" id="ARBA00022475"/>
    </source>
</evidence>
<proteinExistence type="inferred from homology"/>
<accession>A0AB39L2V0</accession>
<dbReference type="KEGG" id="spue:AB5L97_16750"/>
<organism evidence="8">
    <name type="scientific">Sinomonas puerhi</name>
    <dbReference type="NCBI Taxonomy" id="3238584"/>
    <lineage>
        <taxon>Bacteria</taxon>
        <taxon>Bacillati</taxon>
        <taxon>Actinomycetota</taxon>
        <taxon>Actinomycetes</taxon>
        <taxon>Micrococcales</taxon>
        <taxon>Micrococcaceae</taxon>
        <taxon>Sinomonas</taxon>
    </lineage>
</organism>
<dbReference type="RefSeq" id="WP_369045500.1">
    <property type="nucleotide sequence ID" value="NZ_CP163302.1"/>
</dbReference>
<feature type="transmembrane region" description="Helical" evidence="7">
    <location>
        <begin position="35"/>
        <end position="55"/>
    </location>
</feature>
<feature type="transmembrane region" description="Helical" evidence="7">
    <location>
        <begin position="12"/>
        <end position="29"/>
    </location>
</feature>
<sequence>MKQSRNPLRIEVPLLAWLVIIWGALWQDFSPGNLLFGAIIALIVTRLFYLPPVGLSGRFNVLHAVRYSFVFVWHVAVASFELLWLALAKGPRVRSAVVAVPLRSHTDLMVTATGHVTSLVPGSMVVDVDRANATLYVHFINVEDAAGAERVRREVLDAEAELIRIMGTKEELALVNEEHHLERMMSAERGEGGTR</sequence>
<dbReference type="AlphaFoldDB" id="A0AB39L2V0"/>
<dbReference type="PANTHER" id="PTHR34584:SF1">
    <property type="entry name" value="NA(+)_H(+) ANTIPORTER SUBUNIT E1"/>
    <property type="match status" value="1"/>
</dbReference>
<reference evidence="8" key="1">
    <citation type="submission" date="2024-07" db="EMBL/GenBank/DDBJ databases">
        <authorList>
            <person name="fu j."/>
        </authorList>
    </citation>
    <scope>NUCLEOTIDE SEQUENCE</scope>
    <source>
        <strain evidence="8">P10A9</strain>
    </source>
</reference>
<comment type="similarity">
    <text evidence="2">Belongs to the CPA3 antiporters (TC 2.A.63) subunit E family.</text>
</comment>
<evidence type="ECO:0000256" key="1">
    <source>
        <dbReference type="ARBA" id="ARBA00004651"/>
    </source>
</evidence>
<evidence type="ECO:0000256" key="7">
    <source>
        <dbReference type="SAM" id="Phobius"/>
    </source>
</evidence>
<dbReference type="GO" id="GO:0005886">
    <property type="term" value="C:plasma membrane"/>
    <property type="evidence" value="ECO:0007669"/>
    <property type="project" value="UniProtKB-SubCell"/>
</dbReference>
<keyword evidence="6 7" id="KW-0472">Membrane</keyword>
<dbReference type="InterPro" id="IPR002758">
    <property type="entry name" value="Cation_antiport_E"/>
</dbReference>
<keyword evidence="3" id="KW-1003">Cell membrane</keyword>
<dbReference type="GO" id="GO:0008324">
    <property type="term" value="F:monoatomic cation transmembrane transporter activity"/>
    <property type="evidence" value="ECO:0007669"/>
    <property type="project" value="InterPro"/>
</dbReference>
<name>A0AB39L2V0_9MICC</name>
<dbReference type="EMBL" id="CP163302">
    <property type="protein sequence ID" value="XDP44898.1"/>
    <property type="molecule type" value="Genomic_DNA"/>
</dbReference>
<evidence type="ECO:0000256" key="5">
    <source>
        <dbReference type="ARBA" id="ARBA00022989"/>
    </source>
</evidence>
<evidence type="ECO:0000313" key="8">
    <source>
        <dbReference type="EMBL" id="XDP44898.1"/>
    </source>
</evidence>
<evidence type="ECO:0000256" key="2">
    <source>
        <dbReference type="ARBA" id="ARBA00006228"/>
    </source>
</evidence>
<protein>
    <submittedName>
        <fullName evidence="8">Na+/H+ antiporter subunit E</fullName>
    </submittedName>
</protein>
<evidence type="ECO:0000256" key="4">
    <source>
        <dbReference type="ARBA" id="ARBA00022692"/>
    </source>
</evidence>
<comment type="subcellular location">
    <subcellularLocation>
        <location evidence="1">Cell membrane</location>
        <topology evidence="1">Multi-pass membrane protein</topology>
    </subcellularLocation>
</comment>
<dbReference type="Pfam" id="PF01899">
    <property type="entry name" value="MNHE"/>
    <property type="match status" value="1"/>
</dbReference>
<dbReference type="PANTHER" id="PTHR34584">
    <property type="entry name" value="NA(+)/H(+) ANTIPORTER SUBUNIT E1"/>
    <property type="match status" value="1"/>
</dbReference>
<feature type="transmembrane region" description="Helical" evidence="7">
    <location>
        <begin position="67"/>
        <end position="87"/>
    </location>
</feature>
<keyword evidence="5 7" id="KW-1133">Transmembrane helix</keyword>
<gene>
    <name evidence="8" type="ORF">AB5L97_16750</name>
</gene>